<dbReference type="OrthoDB" id="4350157at2"/>
<dbReference type="GO" id="GO:0016020">
    <property type="term" value="C:membrane"/>
    <property type="evidence" value="ECO:0007669"/>
    <property type="project" value="InterPro"/>
</dbReference>
<feature type="compositionally biased region" description="Low complexity" evidence="1">
    <location>
        <begin position="311"/>
        <end position="340"/>
    </location>
</feature>
<accession>A0A1X6XAU7</accession>
<evidence type="ECO:0008006" key="4">
    <source>
        <dbReference type="Google" id="ProtNLM"/>
    </source>
</evidence>
<feature type="region of interest" description="Disordered" evidence="1">
    <location>
        <begin position="299"/>
        <end position="340"/>
    </location>
</feature>
<dbReference type="RefSeq" id="WP_087105207.1">
    <property type="nucleotide sequence ID" value="NZ_FWFG01000115.1"/>
</dbReference>
<evidence type="ECO:0000313" key="2">
    <source>
        <dbReference type="EMBL" id="SLM95677.1"/>
    </source>
</evidence>
<dbReference type="InterPro" id="IPR021522">
    <property type="entry name" value="MctB"/>
</dbReference>
<sequence>MIDFRYHLVSLISVFLALAVGIVLGAGPLRESLGTQLAGQVEQLRTDKETLRTENDRLTAQNDQLGTYIAQTAPQLVAGTLDGSSVAILAEDDSTRESTDEISSLVSAAGGTVPVRVTLGGMLWDPAQASARAEAVTALRKAAPDLPLTGAEDSERLAGAIAAVLLEPDDALPSEQRDAALDALSSSQVIRVDGELDGSVDALVHAGAAPDALTESGDDTATAAARAQALSAVQTRILDAVVEADVPAVIAGSTPGSDDTTGIIRLARGDARYDALSTVDGLQRADGPPVAVLALGEQTRGGAGDYGTGAGARARVPEADATSTAPSAPAQPSDAGGAAG</sequence>
<dbReference type="Proteomes" id="UP000195981">
    <property type="component" value="Unassembled WGS sequence"/>
</dbReference>
<dbReference type="Pfam" id="PF11382">
    <property type="entry name" value="MctB"/>
    <property type="match status" value="1"/>
</dbReference>
<dbReference type="AlphaFoldDB" id="A0A1X6XAU7"/>
<feature type="compositionally biased region" description="Gly residues" evidence="1">
    <location>
        <begin position="299"/>
        <end position="310"/>
    </location>
</feature>
<keyword evidence="3" id="KW-1185">Reference proteome</keyword>
<reference evidence="2 3" key="1">
    <citation type="submission" date="2017-02" db="EMBL/GenBank/DDBJ databases">
        <authorList>
            <person name="Peterson S.W."/>
        </authorList>
    </citation>
    <scope>NUCLEOTIDE SEQUENCE [LARGE SCALE GENOMIC DNA]</scope>
    <source>
        <strain evidence="2 3">CIP104813</strain>
    </source>
</reference>
<organism evidence="2 3">
    <name type="scientific">Brachybacterium nesterenkovii</name>
    <dbReference type="NCBI Taxonomy" id="47847"/>
    <lineage>
        <taxon>Bacteria</taxon>
        <taxon>Bacillati</taxon>
        <taxon>Actinomycetota</taxon>
        <taxon>Actinomycetes</taxon>
        <taxon>Micrococcales</taxon>
        <taxon>Dermabacteraceae</taxon>
        <taxon>Brachybacterium</taxon>
    </lineage>
</organism>
<name>A0A1X6XAU7_9MICO</name>
<proteinExistence type="predicted"/>
<evidence type="ECO:0000313" key="3">
    <source>
        <dbReference type="Proteomes" id="UP000195981"/>
    </source>
</evidence>
<gene>
    <name evidence="2" type="ORF">FM110_13200</name>
</gene>
<dbReference type="GO" id="GO:0055070">
    <property type="term" value="P:copper ion homeostasis"/>
    <property type="evidence" value="ECO:0007669"/>
    <property type="project" value="InterPro"/>
</dbReference>
<protein>
    <recommendedName>
        <fullName evidence="4">Copper transporter</fullName>
    </recommendedName>
</protein>
<evidence type="ECO:0000256" key="1">
    <source>
        <dbReference type="SAM" id="MobiDB-lite"/>
    </source>
</evidence>
<dbReference type="EMBL" id="FWFG01000115">
    <property type="protein sequence ID" value="SLM95677.1"/>
    <property type="molecule type" value="Genomic_DNA"/>
</dbReference>